<name>A0A2W1DNQ8_9PLEO</name>
<protein>
    <submittedName>
        <fullName evidence="6">NAD-binding-10 multi-domain protein</fullName>
    </submittedName>
    <submittedName>
        <fullName evidence="5">Periplasmic protein TonB</fullName>
    </submittedName>
</protein>
<dbReference type="InterPro" id="IPR051609">
    <property type="entry name" value="NmrA/Isoflavone_reductase-like"/>
</dbReference>
<dbReference type="CDD" id="cd05259">
    <property type="entry name" value="PCBER_SDR_a"/>
    <property type="match status" value="1"/>
</dbReference>
<dbReference type="PANTHER" id="PTHR47706">
    <property type="entry name" value="NMRA-LIKE FAMILY PROTEIN"/>
    <property type="match status" value="1"/>
</dbReference>
<proteinExistence type="inferred from homology"/>
<dbReference type="AlphaFoldDB" id="A0A2W1DNQ8"/>
<sequence length="321" mass="34428">MSTPLTNIVILGASGSVGRPILSALLTLPSINLTIVTRTSSTATFPTAPNIRIHTLSDALTLTELTAAFKNHHAVIVALSTTPVTSGTGPNSLAFRLIDAARAAGVQRFIPSEFGANNLDPRARALVPVYDIKGAMLEYLQQTCAAINGAMSWMSISCGSWLDWALDPAKSGNFLGIDVKARRATVWDSGENRFAVTTSENTGLAVARVLAEPDIARDRQVFLCDFSTCTNEILGALEKEMGEQFVVERKESGPLIKELKKRYDGGDSGAAFPILAMSFGADVDVGYDFPKEQEVWNEKLGLPKVGLEDVVREAVELAARS</sequence>
<dbReference type="Proteomes" id="UP000249757">
    <property type="component" value="Unassembled WGS sequence"/>
</dbReference>
<dbReference type="Gene3D" id="3.90.25.10">
    <property type="entry name" value="UDP-galactose 4-epimerase, domain 1"/>
    <property type="match status" value="1"/>
</dbReference>
<reference evidence="6" key="3">
    <citation type="journal article" date="2022" name="bioRxiv">
        <title>A global pangenome for the wheat fungal pathogen Pyrenophora tritici-repentis and prediction of effector protein structural homology.</title>
        <authorList>
            <person name="Moolhuijzen P."/>
            <person name="See P.T."/>
            <person name="Shi G."/>
            <person name="Powell H.R."/>
            <person name="Cockram J."/>
            <person name="Jorgensen L.N."/>
            <person name="Benslimane H."/>
            <person name="Strelkov S.E."/>
            <person name="Turner J."/>
            <person name="Liu Z."/>
            <person name="Moffat C.S."/>
        </authorList>
    </citation>
    <scope>NUCLEOTIDE SEQUENCE</scope>
    <source>
        <strain evidence="6">86-124</strain>
    </source>
</reference>
<feature type="domain" description="NAD(P)-binding" evidence="4">
    <location>
        <begin position="12"/>
        <end position="142"/>
    </location>
</feature>
<reference evidence="6" key="2">
    <citation type="submission" date="2021-05" db="EMBL/GenBank/DDBJ databases">
        <authorList>
            <person name="Moolhuijzen P.M."/>
            <person name="Moffat C.S."/>
        </authorList>
    </citation>
    <scope>NUCLEOTIDE SEQUENCE</scope>
    <source>
        <strain evidence="6">86-124</strain>
    </source>
</reference>
<keyword evidence="8" id="KW-1185">Reference proteome</keyword>
<dbReference type="EMBL" id="NQIK02000002">
    <property type="protein sequence ID" value="KAF7574343.1"/>
    <property type="molecule type" value="Genomic_DNA"/>
</dbReference>
<evidence type="ECO:0000256" key="2">
    <source>
        <dbReference type="ARBA" id="ARBA00022857"/>
    </source>
</evidence>
<evidence type="ECO:0000313" key="7">
    <source>
        <dbReference type="Proteomes" id="UP000245464"/>
    </source>
</evidence>
<comment type="caution">
    <text evidence="6">The sequence shown here is derived from an EMBL/GenBank/DDBJ whole genome shotgun (WGS) entry which is preliminary data.</text>
</comment>
<evidence type="ECO:0000256" key="1">
    <source>
        <dbReference type="ARBA" id="ARBA00005725"/>
    </source>
</evidence>
<dbReference type="InterPro" id="IPR045312">
    <property type="entry name" value="PCBER-like"/>
</dbReference>
<accession>A0A2W1DNQ8</accession>
<keyword evidence="2" id="KW-0521">NADP</keyword>
<dbReference type="GO" id="GO:0016491">
    <property type="term" value="F:oxidoreductase activity"/>
    <property type="evidence" value="ECO:0007669"/>
    <property type="project" value="UniProtKB-KW"/>
</dbReference>
<dbReference type="Pfam" id="PF13460">
    <property type="entry name" value="NAD_binding_10"/>
    <property type="match status" value="1"/>
</dbReference>
<dbReference type="Gene3D" id="3.40.50.720">
    <property type="entry name" value="NAD(P)-binding Rossmann-like Domain"/>
    <property type="match status" value="1"/>
</dbReference>
<dbReference type="SUPFAM" id="SSF51735">
    <property type="entry name" value="NAD(P)-binding Rossmann-fold domains"/>
    <property type="match status" value="1"/>
</dbReference>
<evidence type="ECO:0000256" key="3">
    <source>
        <dbReference type="ARBA" id="ARBA00023002"/>
    </source>
</evidence>
<evidence type="ECO:0000313" key="8">
    <source>
        <dbReference type="Proteomes" id="UP000249757"/>
    </source>
</evidence>
<evidence type="ECO:0000259" key="4">
    <source>
        <dbReference type="Pfam" id="PF13460"/>
    </source>
</evidence>
<keyword evidence="3" id="KW-0560">Oxidoreductase</keyword>
<dbReference type="OMA" id="WMSISCG"/>
<evidence type="ECO:0000313" key="5">
    <source>
        <dbReference type="EMBL" id="KAF7574343.1"/>
    </source>
</evidence>
<evidence type="ECO:0000313" key="6">
    <source>
        <dbReference type="EMBL" id="KAI1518434.1"/>
    </source>
</evidence>
<gene>
    <name evidence="6" type="ORF">Ptr86124_001562</name>
    <name evidence="5" type="ORF">PtrM4_059660</name>
</gene>
<dbReference type="Proteomes" id="UP000245464">
    <property type="component" value="Chromosome 2"/>
</dbReference>
<comment type="similarity">
    <text evidence="1">Belongs to the NmrA-type oxidoreductase family. Isoflavone reductase subfamily.</text>
</comment>
<dbReference type="InterPro" id="IPR016040">
    <property type="entry name" value="NAD(P)-bd_dom"/>
</dbReference>
<dbReference type="InterPro" id="IPR036291">
    <property type="entry name" value="NAD(P)-bd_dom_sf"/>
</dbReference>
<reference evidence="8" key="4">
    <citation type="journal article" date="2022" name="Microb. Genom.">
        <title>A global pangenome for the wheat fungal pathogen Pyrenophora tritici-repentis and prediction of effector protein structural homology.</title>
        <authorList>
            <person name="Moolhuijzen P.M."/>
            <person name="See P.T."/>
            <person name="Shi G."/>
            <person name="Powell H.R."/>
            <person name="Cockram J."/>
            <person name="Jorgensen L.N."/>
            <person name="Benslimane H."/>
            <person name="Strelkov S.E."/>
            <person name="Turner J."/>
            <person name="Liu Z."/>
            <person name="Moffat C.S."/>
        </authorList>
    </citation>
    <scope>NUCLEOTIDE SEQUENCE [LARGE SCALE GENOMIC DNA]</scope>
</reference>
<dbReference type="EMBL" id="NRDI02000002">
    <property type="protein sequence ID" value="KAI1518434.1"/>
    <property type="molecule type" value="Genomic_DNA"/>
</dbReference>
<dbReference type="OrthoDB" id="9974981at2759"/>
<organism evidence="6 8">
    <name type="scientific">Pyrenophora tritici-repentis</name>
    <dbReference type="NCBI Taxonomy" id="45151"/>
    <lineage>
        <taxon>Eukaryota</taxon>
        <taxon>Fungi</taxon>
        <taxon>Dikarya</taxon>
        <taxon>Ascomycota</taxon>
        <taxon>Pezizomycotina</taxon>
        <taxon>Dothideomycetes</taxon>
        <taxon>Pleosporomycetidae</taxon>
        <taxon>Pleosporales</taxon>
        <taxon>Pleosporineae</taxon>
        <taxon>Pleosporaceae</taxon>
        <taxon>Pyrenophora</taxon>
    </lineage>
</organism>
<dbReference type="PANTHER" id="PTHR47706:SF10">
    <property type="entry name" value="NMRA-LIKE DOMAIN-CONTAINING PROTEIN"/>
    <property type="match status" value="1"/>
</dbReference>
<reference evidence="5 7" key="1">
    <citation type="journal article" date="2018" name="BMC Genomics">
        <title>Comparative genomics of the wheat fungal pathogen Pyrenophora tritici-repentis reveals chromosomal variations and genome plasticity.</title>
        <authorList>
            <person name="Moolhuijzen P."/>
            <person name="See P.T."/>
            <person name="Hane J.K."/>
            <person name="Shi G."/>
            <person name="Liu Z."/>
            <person name="Oliver R.P."/>
            <person name="Moffat C.S."/>
        </authorList>
    </citation>
    <scope>NUCLEOTIDE SEQUENCE [LARGE SCALE GENOMIC DNA]</scope>
    <source>
        <strain evidence="5">M4</strain>
    </source>
</reference>